<evidence type="ECO:0000256" key="2">
    <source>
        <dbReference type="ARBA" id="ARBA00023180"/>
    </source>
</evidence>
<dbReference type="SUPFAM" id="SSF49363">
    <property type="entry name" value="Purple acid phosphatase, N-terminal domain"/>
    <property type="match status" value="1"/>
</dbReference>
<dbReference type="Pfam" id="PF16656">
    <property type="entry name" value="Pur_ac_phosph_N"/>
    <property type="match status" value="1"/>
</dbReference>
<dbReference type="STRING" id="237631.A0A0D1E5L4"/>
<dbReference type="GO" id="GO:0003993">
    <property type="term" value="F:acid phosphatase activity"/>
    <property type="evidence" value="ECO:0000318"/>
    <property type="project" value="GO_Central"/>
</dbReference>
<dbReference type="InterPro" id="IPR025733">
    <property type="entry name" value="PAPs_C"/>
</dbReference>
<dbReference type="GO" id="GO:0046872">
    <property type="term" value="F:metal ion binding"/>
    <property type="evidence" value="ECO:0007669"/>
    <property type="project" value="InterPro"/>
</dbReference>
<dbReference type="OrthoDB" id="45007at2759"/>
<dbReference type="Gene3D" id="2.60.40.380">
    <property type="entry name" value="Purple acid phosphatase-like, N-terminal"/>
    <property type="match status" value="1"/>
</dbReference>
<dbReference type="Pfam" id="PF00149">
    <property type="entry name" value="Metallophos"/>
    <property type="match status" value="1"/>
</dbReference>
<dbReference type="CDD" id="cd00839">
    <property type="entry name" value="MPP_PAPs"/>
    <property type="match status" value="1"/>
</dbReference>
<feature type="signal peptide" evidence="3">
    <location>
        <begin position="1"/>
        <end position="21"/>
    </location>
</feature>
<evidence type="ECO:0000256" key="1">
    <source>
        <dbReference type="ARBA" id="ARBA00022729"/>
    </source>
</evidence>
<evidence type="ECO:0000313" key="6">
    <source>
        <dbReference type="Proteomes" id="UP000000561"/>
    </source>
</evidence>
<comment type="catalytic activity">
    <reaction evidence="3">
        <text>a phosphate monoester + H2O = an alcohol + phosphate</text>
        <dbReference type="Rhea" id="RHEA:15017"/>
        <dbReference type="ChEBI" id="CHEBI:15377"/>
        <dbReference type="ChEBI" id="CHEBI:30879"/>
        <dbReference type="ChEBI" id="CHEBI:43474"/>
        <dbReference type="ChEBI" id="CHEBI:67140"/>
        <dbReference type="EC" id="3.1.3.2"/>
    </reaction>
</comment>
<dbReference type="Gene3D" id="3.60.21.10">
    <property type="match status" value="1"/>
</dbReference>
<dbReference type="InterPro" id="IPR004843">
    <property type="entry name" value="Calcineurin-like_PHP"/>
</dbReference>
<dbReference type="InterPro" id="IPR008963">
    <property type="entry name" value="Purple_acid_Pase-like_N"/>
</dbReference>
<sequence length="519" mass="57175">MKRSTLSSVLALFAAATATLAYEYPHVPADKTTPSQIRLSFKSLNAVSVAWNTYEKINKPCVAYGTSASNLNKRACSSTSETYPTSRTWFNNVILDNLAPSTTYFYSIDSSNSSTQSFKSARRPGDTSPFACNAVIDMGVYGLDGYTTTKKRDIPFIPPSLTHSTIDQLAQSVDLYDFVIHPGDFAYADDWFLRPQNLLNGKDAYAAITELFFNQLSSISSVKPYMAGPGNHEAACQEVLYYQGACPEGQYNFTDFSHRFAPNMPTTFVSQSKVSAAKASATLARSLALPPFWYSFDYGMVHFISIDTETDFPSAPDTPKLGAGPYGRANQQLDFLKADLASVDRKVTPWVVAMGHRPWYSTGGNDNICSECQAAFEDLFYQYGVDLFVAGHVHNLQRHQPIYKGTVDAANLNDPKAPWYIVAGAAGNIEGLEGFNTQPSYTVFADNVHNGYARLTFQDVNHLKVEMIHSTDGGVLDSAILYKKHADQFVRQPLPASTKKRSLLNSLFNIGGSSIRRDV</sequence>
<gene>
    <name evidence="5" type="ORF">UMAG_10068</name>
</gene>
<evidence type="ECO:0000313" key="5">
    <source>
        <dbReference type="EMBL" id="KIS69655.1"/>
    </source>
</evidence>
<keyword evidence="3" id="KW-0378">Hydrolase</keyword>
<evidence type="ECO:0000259" key="4">
    <source>
        <dbReference type="PROSITE" id="PS50853"/>
    </source>
</evidence>
<name>A0A0D1E5L4_MYCMD</name>
<dbReference type="InterPro" id="IPR029052">
    <property type="entry name" value="Metallo-depent_PP-like"/>
</dbReference>
<comment type="similarity">
    <text evidence="3">Belongs to the metallophosphoesterase superfamily. Purple acid phosphatase family.</text>
</comment>
<proteinExistence type="inferred from homology"/>
<dbReference type="GeneID" id="23566142"/>
<dbReference type="InterPro" id="IPR003961">
    <property type="entry name" value="FN3_dom"/>
</dbReference>
<keyword evidence="2" id="KW-0325">Glycoprotein</keyword>
<dbReference type="Proteomes" id="UP000000561">
    <property type="component" value="Chromosome 5"/>
</dbReference>
<evidence type="ECO:0000256" key="3">
    <source>
        <dbReference type="RuleBase" id="RU361203"/>
    </source>
</evidence>
<keyword evidence="6" id="KW-1185">Reference proteome</keyword>
<dbReference type="KEGG" id="uma:UMAG_10068"/>
<keyword evidence="1 3" id="KW-0732">Signal</keyword>
<dbReference type="PANTHER" id="PTHR45867">
    <property type="entry name" value="PURPLE ACID PHOSPHATASE"/>
    <property type="match status" value="1"/>
</dbReference>
<dbReference type="EC" id="3.1.3.2" evidence="3"/>
<dbReference type="RefSeq" id="XP_011388795.1">
    <property type="nucleotide sequence ID" value="XM_011390493.1"/>
</dbReference>
<protein>
    <recommendedName>
        <fullName evidence="3">Purple acid phosphatase</fullName>
        <ecNumber evidence="3">3.1.3.2</ecNumber>
    </recommendedName>
</protein>
<dbReference type="PANTHER" id="PTHR45867:SF3">
    <property type="entry name" value="ACID PHOSPHATASE TYPE 7"/>
    <property type="match status" value="1"/>
</dbReference>
<dbReference type="InterPro" id="IPR041792">
    <property type="entry name" value="MPP_PAP"/>
</dbReference>
<organism evidence="5 6">
    <name type="scientific">Mycosarcoma maydis</name>
    <name type="common">Corn smut fungus</name>
    <name type="synonym">Ustilago maydis</name>
    <dbReference type="NCBI Taxonomy" id="5270"/>
    <lineage>
        <taxon>Eukaryota</taxon>
        <taxon>Fungi</taxon>
        <taxon>Dikarya</taxon>
        <taxon>Basidiomycota</taxon>
        <taxon>Ustilaginomycotina</taxon>
        <taxon>Ustilaginomycetes</taxon>
        <taxon>Ustilaginales</taxon>
        <taxon>Ustilaginaceae</taxon>
        <taxon>Mycosarcoma</taxon>
    </lineage>
</organism>
<dbReference type="InterPro" id="IPR015914">
    <property type="entry name" value="PAPs_N"/>
</dbReference>
<dbReference type="PROSITE" id="PS50853">
    <property type="entry name" value="FN3"/>
    <property type="match status" value="1"/>
</dbReference>
<dbReference type="EMBL" id="CM003144">
    <property type="protein sequence ID" value="KIS69655.1"/>
    <property type="molecule type" value="Genomic_DNA"/>
</dbReference>
<feature type="chain" id="PRO_5005112252" description="Purple acid phosphatase" evidence="3">
    <location>
        <begin position="22"/>
        <end position="519"/>
    </location>
</feature>
<dbReference type="Pfam" id="PF14008">
    <property type="entry name" value="Metallophos_C"/>
    <property type="match status" value="1"/>
</dbReference>
<reference evidence="5 6" key="1">
    <citation type="journal article" date="2006" name="Nature">
        <title>Insights from the genome of the biotrophic fungal plant pathogen Ustilago maydis.</title>
        <authorList>
            <person name="Kamper J."/>
            <person name="Kahmann R."/>
            <person name="Bolker M."/>
            <person name="Ma L.J."/>
            <person name="Brefort T."/>
            <person name="Saville B.J."/>
            <person name="Banuett F."/>
            <person name="Kronstad J.W."/>
            <person name="Gold S.E."/>
            <person name="Muller O."/>
            <person name="Perlin M.H."/>
            <person name="Wosten H.A."/>
            <person name="de Vries R."/>
            <person name="Ruiz-Herrera J."/>
            <person name="Reynaga-Pena C.G."/>
            <person name="Snetselaar K."/>
            <person name="McCann M."/>
            <person name="Perez-Martin J."/>
            <person name="Feldbrugge M."/>
            <person name="Basse C.W."/>
            <person name="Steinberg G."/>
            <person name="Ibeas J.I."/>
            <person name="Holloman W."/>
            <person name="Guzman P."/>
            <person name="Farman M."/>
            <person name="Stajich J.E."/>
            <person name="Sentandreu R."/>
            <person name="Gonzalez-Prieto J.M."/>
            <person name="Kennell J.C."/>
            <person name="Molina L."/>
            <person name="Schirawski J."/>
            <person name="Mendoza-Mendoza A."/>
            <person name="Greilinger D."/>
            <person name="Munch K."/>
            <person name="Rossel N."/>
            <person name="Scherer M."/>
            <person name="Vranes M."/>
            <person name="Ladendorf O."/>
            <person name="Vincon V."/>
            <person name="Fuchs U."/>
            <person name="Sandrock B."/>
            <person name="Meng S."/>
            <person name="Ho E.C."/>
            <person name="Cahill M.J."/>
            <person name="Boyce K.J."/>
            <person name="Klose J."/>
            <person name="Klosterman S.J."/>
            <person name="Deelstra H.J."/>
            <person name="Ortiz-Castellanos L."/>
            <person name="Li W."/>
            <person name="Sanchez-Alonso P."/>
            <person name="Schreier P.H."/>
            <person name="Hauser-Hahn I."/>
            <person name="Vaupel M."/>
            <person name="Koopmann E."/>
            <person name="Friedrich G."/>
            <person name="Voss H."/>
            <person name="Schluter T."/>
            <person name="Margolis J."/>
            <person name="Platt D."/>
            <person name="Swimmer C."/>
            <person name="Gnirke A."/>
            <person name="Chen F."/>
            <person name="Vysotskaia V."/>
            <person name="Mannhaupt G."/>
            <person name="Guldener U."/>
            <person name="Munsterkotter M."/>
            <person name="Haase D."/>
            <person name="Oesterheld M."/>
            <person name="Mewes H.W."/>
            <person name="Mauceli E.W."/>
            <person name="DeCaprio D."/>
            <person name="Wade C.M."/>
            <person name="Butler J."/>
            <person name="Young S."/>
            <person name="Jaffe D.B."/>
            <person name="Calvo S."/>
            <person name="Nusbaum C."/>
            <person name="Galagan J."/>
            <person name="Birren B.W."/>
        </authorList>
    </citation>
    <scope>NUCLEOTIDE SEQUENCE [LARGE SCALE GENOMIC DNA]</scope>
    <source>
        <strain evidence="6">DSM 14603 / FGSC 9021 / UM521</strain>
    </source>
</reference>
<dbReference type="InParanoid" id="A0A0D1E5L4"/>
<dbReference type="SUPFAM" id="SSF56300">
    <property type="entry name" value="Metallo-dependent phosphatases"/>
    <property type="match status" value="1"/>
</dbReference>
<feature type="domain" description="Fibronectin type-III" evidence="4">
    <location>
        <begin position="33"/>
        <end position="130"/>
    </location>
</feature>
<dbReference type="AlphaFoldDB" id="A0A0D1E5L4"/>
<accession>A0A0D1E5L4</accession>
<dbReference type="VEuPathDB" id="FungiDB:UMAG_10068"/>